<dbReference type="GO" id="GO:0008967">
    <property type="term" value="F:phosphoglycolate phosphatase activity"/>
    <property type="evidence" value="ECO:0007669"/>
    <property type="project" value="UniProtKB-EC"/>
</dbReference>
<dbReference type="Gene3D" id="3.40.50.1000">
    <property type="entry name" value="HAD superfamily/HAD-like"/>
    <property type="match status" value="1"/>
</dbReference>
<dbReference type="InterPro" id="IPR036412">
    <property type="entry name" value="HAD-like_sf"/>
</dbReference>
<comment type="similarity">
    <text evidence="3">Belongs to the HAD-like hydrolase superfamily. CbbY/CbbZ/Gph/YieH family.</text>
</comment>
<accession>A0A329DWN5</accession>
<dbReference type="AlphaFoldDB" id="A0A329DWN5"/>
<dbReference type="GO" id="GO:0005829">
    <property type="term" value="C:cytosol"/>
    <property type="evidence" value="ECO:0007669"/>
    <property type="project" value="TreeGrafter"/>
</dbReference>
<organism evidence="5 6">
    <name type="scientific">Vibrio diazotrophicus</name>
    <dbReference type="NCBI Taxonomy" id="685"/>
    <lineage>
        <taxon>Bacteria</taxon>
        <taxon>Pseudomonadati</taxon>
        <taxon>Pseudomonadota</taxon>
        <taxon>Gammaproteobacteria</taxon>
        <taxon>Vibrionales</taxon>
        <taxon>Vibrionaceae</taxon>
        <taxon>Vibrio</taxon>
    </lineage>
</organism>
<evidence type="ECO:0000313" key="5">
    <source>
        <dbReference type="EMBL" id="RAS54434.1"/>
    </source>
</evidence>
<dbReference type="EC" id="3.1.3.18" evidence="4"/>
<evidence type="ECO:0000256" key="1">
    <source>
        <dbReference type="ARBA" id="ARBA00000830"/>
    </source>
</evidence>
<dbReference type="SUPFAM" id="SSF56784">
    <property type="entry name" value="HAD-like"/>
    <property type="match status" value="1"/>
</dbReference>
<evidence type="ECO:0000256" key="3">
    <source>
        <dbReference type="ARBA" id="ARBA00006171"/>
    </source>
</evidence>
<comment type="caution">
    <text evidence="5">The sequence shown here is derived from an EMBL/GenBank/DDBJ whole genome shotgun (WGS) entry which is preliminary data.</text>
</comment>
<sequence>MDLKKTTLSDNITHLLSDFFDTLVSRNCHPEEVKMRWCSQIIDVFGLNISTKKLYEIRIKCEAAICQSNFNKHEELEFEYAALLSLMLDILSAKYSLNISRRVFLDIAQDIELEIEKSVQRLNDDVVTFFRKAKERNKKIYIVSDFYMGADFIKKLVKHHKVEHLIDAYFTSSDFLKTKRSGNLYEAVLDECNLDPSTTFMIGDNYHSDVEMSQRNGLYALHIPRDFSFYEKSLSLAKKTSLVKKSFRKPLKEKCFDFNWMVIPLFVFIARLHNRLVQDNVKNVVFLAREGEFLKELFDLYCQNFSAVEVKSHYMYASRRGTYLPSLHNLKDEKFQKLLGQYCDMSLRVFIESLGLTDFLPQLKSSLTEVDFEKSQPNFKDSFELAQLVNNDLFIEVYEKERLARKQYLASYVDSILGDDNIHLVDVGWRGSIQDNIQAALNRPVVGYYCGILRGASTSVNNRKYGLLFHEMEGEQYVDSLYNEFRASYEVFCSASHGSLIQYAPAPEFGILENNPSELALFKQRIHPLQLNLRALFKELSDVKANNAFSITELESALKPIYEKSLFFPKKSEMISFSKLEHYENFGLFDFSTFDGSSLSRVSYIKSLLANPKFTVGREWWKPLGFENNRCGFFKYPYFLIKKLMMSRL</sequence>
<dbReference type="Pfam" id="PF00702">
    <property type="entry name" value="Hydrolase"/>
    <property type="match status" value="1"/>
</dbReference>
<proteinExistence type="inferred from homology"/>
<comment type="catalytic activity">
    <reaction evidence="1">
        <text>2-phosphoglycolate + H2O = glycolate + phosphate</text>
        <dbReference type="Rhea" id="RHEA:14369"/>
        <dbReference type="ChEBI" id="CHEBI:15377"/>
        <dbReference type="ChEBI" id="CHEBI:29805"/>
        <dbReference type="ChEBI" id="CHEBI:43474"/>
        <dbReference type="ChEBI" id="CHEBI:58033"/>
        <dbReference type="EC" id="3.1.3.18"/>
    </reaction>
</comment>
<dbReference type="PANTHER" id="PTHR43434">
    <property type="entry name" value="PHOSPHOGLYCOLATE PHOSPHATASE"/>
    <property type="match status" value="1"/>
</dbReference>
<comment type="pathway">
    <text evidence="2">Organic acid metabolism; glycolate biosynthesis; glycolate from 2-phosphoglycolate: step 1/1.</text>
</comment>
<name>A0A329DWN5_VIBDI</name>
<evidence type="ECO:0000256" key="2">
    <source>
        <dbReference type="ARBA" id="ARBA00004818"/>
    </source>
</evidence>
<dbReference type="InterPro" id="IPR050155">
    <property type="entry name" value="HAD-like_hydrolase_sf"/>
</dbReference>
<dbReference type="PANTHER" id="PTHR43434:SF1">
    <property type="entry name" value="PHOSPHOGLYCOLATE PHOSPHATASE"/>
    <property type="match status" value="1"/>
</dbReference>
<dbReference type="Proteomes" id="UP000248729">
    <property type="component" value="Unassembled WGS sequence"/>
</dbReference>
<evidence type="ECO:0000313" key="6">
    <source>
        <dbReference type="Proteomes" id="UP000248729"/>
    </source>
</evidence>
<evidence type="ECO:0000256" key="4">
    <source>
        <dbReference type="ARBA" id="ARBA00013078"/>
    </source>
</evidence>
<protein>
    <recommendedName>
        <fullName evidence="4">phosphoglycolate phosphatase</fullName>
        <ecNumber evidence="4">3.1.3.18</ecNumber>
    </recommendedName>
</protein>
<dbReference type="GO" id="GO:0006281">
    <property type="term" value="P:DNA repair"/>
    <property type="evidence" value="ECO:0007669"/>
    <property type="project" value="TreeGrafter"/>
</dbReference>
<dbReference type="InterPro" id="IPR023214">
    <property type="entry name" value="HAD_sf"/>
</dbReference>
<gene>
    <name evidence="5" type="ORF">DET48_1506</name>
</gene>
<dbReference type="EMBL" id="QLTR01000050">
    <property type="protein sequence ID" value="RAS54434.1"/>
    <property type="molecule type" value="Genomic_DNA"/>
</dbReference>
<keyword evidence="5" id="KW-0378">Hydrolase</keyword>
<reference evidence="5 6" key="1">
    <citation type="submission" date="2018-06" db="EMBL/GenBank/DDBJ databases">
        <title>Freshwater and sediment microbial communities from various areas in North America, analyzing microbe dynamics in response to fracking.</title>
        <authorList>
            <person name="Lamendella R."/>
        </authorList>
    </citation>
    <scope>NUCLEOTIDE SEQUENCE [LARGE SCALE GENOMIC DNA]</scope>
    <source>
        <strain evidence="5 6">99A</strain>
    </source>
</reference>
<dbReference type="RefSeq" id="WP_112404802.1">
    <property type="nucleotide sequence ID" value="NZ_QLTR01000050.1"/>
</dbReference>
<dbReference type="CDD" id="cd01427">
    <property type="entry name" value="HAD_like"/>
    <property type="match status" value="1"/>
</dbReference>